<evidence type="ECO:0000313" key="2">
    <source>
        <dbReference type="Proteomes" id="UP000054549"/>
    </source>
</evidence>
<name>A0A0C2STG6_AMAMK</name>
<protein>
    <submittedName>
        <fullName evidence="1">Uncharacterized protein</fullName>
    </submittedName>
</protein>
<proteinExistence type="predicted"/>
<feature type="non-terminal residue" evidence="1">
    <location>
        <position position="70"/>
    </location>
</feature>
<dbReference type="OrthoDB" id="3263473at2759"/>
<keyword evidence="2" id="KW-1185">Reference proteome</keyword>
<dbReference type="InParanoid" id="A0A0C2STG6"/>
<evidence type="ECO:0000313" key="1">
    <source>
        <dbReference type="EMBL" id="KIL57334.1"/>
    </source>
</evidence>
<reference evidence="1 2" key="1">
    <citation type="submission" date="2014-04" db="EMBL/GenBank/DDBJ databases">
        <title>Evolutionary Origins and Diversification of the Mycorrhizal Mutualists.</title>
        <authorList>
            <consortium name="DOE Joint Genome Institute"/>
            <consortium name="Mycorrhizal Genomics Consortium"/>
            <person name="Kohler A."/>
            <person name="Kuo A."/>
            <person name="Nagy L.G."/>
            <person name="Floudas D."/>
            <person name="Copeland A."/>
            <person name="Barry K.W."/>
            <person name="Cichocki N."/>
            <person name="Veneault-Fourrey C."/>
            <person name="LaButti K."/>
            <person name="Lindquist E.A."/>
            <person name="Lipzen A."/>
            <person name="Lundell T."/>
            <person name="Morin E."/>
            <person name="Murat C."/>
            <person name="Riley R."/>
            <person name="Ohm R."/>
            <person name="Sun H."/>
            <person name="Tunlid A."/>
            <person name="Henrissat B."/>
            <person name="Grigoriev I.V."/>
            <person name="Hibbett D.S."/>
            <person name="Martin F."/>
        </authorList>
    </citation>
    <scope>NUCLEOTIDE SEQUENCE [LARGE SCALE GENOMIC DNA]</scope>
    <source>
        <strain evidence="1 2">Koide BX008</strain>
    </source>
</reference>
<dbReference type="HOGENOM" id="CLU_003703_7_2_1"/>
<organism evidence="1 2">
    <name type="scientific">Amanita muscaria (strain Koide BX008)</name>
    <dbReference type="NCBI Taxonomy" id="946122"/>
    <lineage>
        <taxon>Eukaryota</taxon>
        <taxon>Fungi</taxon>
        <taxon>Dikarya</taxon>
        <taxon>Basidiomycota</taxon>
        <taxon>Agaricomycotina</taxon>
        <taxon>Agaricomycetes</taxon>
        <taxon>Agaricomycetidae</taxon>
        <taxon>Agaricales</taxon>
        <taxon>Pluteineae</taxon>
        <taxon>Amanitaceae</taxon>
        <taxon>Amanita</taxon>
    </lineage>
</organism>
<accession>A0A0C2STG6</accession>
<gene>
    <name evidence="1" type="ORF">M378DRAFT_52306</name>
</gene>
<sequence>WEEEYWLVVEEMRHTVAYLEWKAMWWHGQAHRRTTMDSVTHQGLVAYAKCQAHLLKSLAASCIGKWGPVL</sequence>
<dbReference type="STRING" id="946122.A0A0C2STG6"/>
<dbReference type="EMBL" id="KN818374">
    <property type="protein sequence ID" value="KIL57334.1"/>
    <property type="molecule type" value="Genomic_DNA"/>
</dbReference>
<dbReference type="Proteomes" id="UP000054549">
    <property type="component" value="Unassembled WGS sequence"/>
</dbReference>
<dbReference type="AlphaFoldDB" id="A0A0C2STG6"/>
<feature type="non-terminal residue" evidence="1">
    <location>
        <position position="1"/>
    </location>
</feature>